<dbReference type="STRING" id="1236989.JCM15548_12592"/>
<dbReference type="GO" id="GO:0000270">
    <property type="term" value="P:peptidoglycan metabolic process"/>
    <property type="evidence" value="ECO:0007669"/>
    <property type="project" value="TreeGrafter"/>
</dbReference>
<dbReference type="SUPFAM" id="SSF56601">
    <property type="entry name" value="beta-lactamase/transpeptidase-like"/>
    <property type="match status" value="1"/>
</dbReference>
<dbReference type="GO" id="GO:0004185">
    <property type="term" value="F:serine-type carboxypeptidase activity"/>
    <property type="evidence" value="ECO:0007669"/>
    <property type="project" value="InterPro"/>
</dbReference>
<sequence length="287" mass="32032">MFLKSPDQIGSVCEVVRTDPVFSDIRFQSSVKAAASRKDSAYIFGYPGSTEWEVRGSIPASQSSFRIKGALPFPGIRLGEEVAALLSPGGKIDVKISSRPFNYDRLIKLTEIESPPVREIIQVVNQKSHNLLADHLFLAAGRTENTAYYWDVSRHHFEKFWEERLSLTPVRILDGSGLSPKNLVSADFMVGVLKFMYQSSNFDLFRSSLAVGGQSGTLVHMWKAPALQGKVMAKSGYMEGTLGYCGYIYTQKGDFLAFSVMVNQMTNDLPIVRQSIESYISDLIIRY</sequence>
<proteinExistence type="inferred from homology"/>
<name>A0A0E9LYJ1_9BACT</name>
<gene>
    <name evidence="3" type="ORF">JCM15548_12592</name>
</gene>
<dbReference type="PRINTS" id="PR00922">
    <property type="entry name" value="DADACBPTASE3"/>
</dbReference>
<dbReference type="Gene3D" id="3.40.710.10">
    <property type="entry name" value="DD-peptidase/beta-lactamase superfamily"/>
    <property type="match status" value="1"/>
</dbReference>
<evidence type="ECO:0000313" key="3">
    <source>
        <dbReference type="EMBL" id="GAO30329.1"/>
    </source>
</evidence>
<protein>
    <submittedName>
        <fullName evidence="3">D-alanyl-D-alanine carboxypeptidase</fullName>
    </submittedName>
</protein>
<reference evidence="3 4" key="1">
    <citation type="journal article" date="2015" name="Microbes Environ.">
        <title>Distribution and evolution of nitrogen fixation genes in the phylum bacteroidetes.</title>
        <authorList>
            <person name="Inoue J."/>
            <person name="Oshima K."/>
            <person name="Suda W."/>
            <person name="Sakamoto M."/>
            <person name="Iino T."/>
            <person name="Noda S."/>
            <person name="Hongoh Y."/>
            <person name="Hattori M."/>
            <person name="Ohkuma M."/>
        </authorList>
    </citation>
    <scope>NUCLEOTIDE SEQUENCE [LARGE SCALE GENOMIC DNA]</scope>
    <source>
        <strain evidence="3">JCM 15548</strain>
    </source>
</reference>
<evidence type="ECO:0000256" key="2">
    <source>
        <dbReference type="ARBA" id="ARBA00022801"/>
    </source>
</evidence>
<keyword evidence="3" id="KW-0645">Protease</keyword>
<keyword evidence="3" id="KW-0121">Carboxypeptidase</keyword>
<keyword evidence="2" id="KW-0378">Hydrolase</keyword>
<keyword evidence="4" id="KW-1185">Reference proteome</keyword>
<comment type="similarity">
    <text evidence="1">Belongs to the peptidase S13 family.</text>
</comment>
<accession>A0A0E9LYJ1</accession>
<organism evidence="3 4">
    <name type="scientific">Geofilum rubicundum JCM 15548</name>
    <dbReference type="NCBI Taxonomy" id="1236989"/>
    <lineage>
        <taxon>Bacteria</taxon>
        <taxon>Pseudomonadati</taxon>
        <taxon>Bacteroidota</taxon>
        <taxon>Bacteroidia</taxon>
        <taxon>Marinilabiliales</taxon>
        <taxon>Marinilabiliaceae</taxon>
        <taxon>Geofilum</taxon>
    </lineage>
</organism>
<dbReference type="EMBL" id="BAZW01000021">
    <property type="protein sequence ID" value="GAO30329.1"/>
    <property type="molecule type" value="Genomic_DNA"/>
</dbReference>
<comment type="caution">
    <text evidence="3">The sequence shown here is derived from an EMBL/GenBank/DDBJ whole genome shotgun (WGS) entry which is preliminary data.</text>
</comment>
<dbReference type="AlphaFoldDB" id="A0A0E9LYJ1"/>
<dbReference type="Pfam" id="PF02113">
    <property type="entry name" value="Peptidase_S13"/>
    <property type="match status" value="1"/>
</dbReference>
<evidence type="ECO:0000256" key="1">
    <source>
        <dbReference type="ARBA" id="ARBA00006096"/>
    </source>
</evidence>
<dbReference type="InterPro" id="IPR000667">
    <property type="entry name" value="Peptidase_S13"/>
</dbReference>
<dbReference type="PANTHER" id="PTHR30023:SF0">
    <property type="entry name" value="PENICILLIN-SENSITIVE CARBOXYPEPTIDASE A"/>
    <property type="match status" value="1"/>
</dbReference>
<dbReference type="PANTHER" id="PTHR30023">
    <property type="entry name" value="D-ALANYL-D-ALANINE CARBOXYPEPTIDASE"/>
    <property type="match status" value="1"/>
</dbReference>
<dbReference type="GO" id="GO:0006508">
    <property type="term" value="P:proteolysis"/>
    <property type="evidence" value="ECO:0007669"/>
    <property type="project" value="InterPro"/>
</dbReference>
<dbReference type="Proteomes" id="UP000032900">
    <property type="component" value="Unassembled WGS sequence"/>
</dbReference>
<evidence type="ECO:0000313" key="4">
    <source>
        <dbReference type="Proteomes" id="UP000032900"/>
    </source>
</evidence>
<dbReference type="InterPro" id="IPR012338">
    <property type="entry name" value="Beta-lactam/transpept-like"/>
</dbReference>